<evidence type="ECO:0000256" key="3">
    <source>
        <dbReference type="ARBA" id="ARBA00022448"/>
    </source>
</evidence>
<dbReference type="RefSeq" id="XP_017985808.1">
    <property type="nucleotide sequence ID" value="XM_018130096.1"/>
</dbReference>
<sequence>MAPLNIARLASITAATAVAALAGYAVYFDYQRRHSADFRKNLRRKIKKQKALEQAAQEQEKQAKLSHVGDFLTMELAKEPIPQDSSEKQDFFKSNIEEAELLSKLPGKELDSALKFYKALAVYPSPAELLGIYQRSIPESVYEYIVLMIALLPPANVSSFLSGSGSGSGTATAMSGSIPLSKGQPQVEAIGIDE</sequence>
<evidence type="ECO:0000313" key="11">
    <source>
        <dbReference type="EMBL" id="AMD18812.1"/>
    </source>
</evidence>
<keyword evidence="5" id="KW-1000">Mitochondrion outer membrane</keyword>
<dbReference type="GeneID" id="28721986"/>
<dbReference type="PANTHER" id="PTHR12430:SF0">
    <property type="entry name" value="TRANSLOCASE OF OUTER MITOCHONDRIAL MEMBRANE 20"/>
    <property type="match status" value="1"/>
</dbReference>
<keyword evidence="9 10" id="KW-0472">Membrane</keyword>
<dbReference type="GO" id="GO:0030943">
    <property type="term" value="F:mitochondrion targeting sequence binding"/>
    <property type="evidence" value="ECO:0007669"/>
    <property type="project" value="TreeGrafter"/>
</dbReference>
<keyword evidence="12" id="KW-1185">Reference proteome</keyword>
<keyword evidence="8" id="KW-0496">Mitochondrion</keyword>
<name>A0A120K0Y3_9SACH</name>
<dbReference type="GO" id="GO:0006605">
    <property type="term" value="P:protein targeting"/>
    <property type="evidence" value="ECO:0007669"/>
    <property type="project" value="InterPro"/>
</dbReference>
<feature type="transmembrane region" description="Helical" evidence="10">
    <location>
        <begin position="6"/>
        <end position="30"/>
    </location>
</feature>
<evidence type="ECO:0000313" key="12">
    <source>
        <dbReference type="Proteomes" id="UP000243052"/>
    </source>
</evidence>
<evidence type="ECO:0000256" key="6">
    <source>
        <dbReference type="ARBA" id="ARBA00022927"/>
    </source>
</evidence>
<dbReference type="OrthoDB" id="2154253at2759"/>
<dbReference type="PANTHER" id="PTHR12430">
    <property type="entry name" value="MITOCHONDRIAL IMPORT RECEPTOR SUBUNIT TOM20"/>
    <property type="match status" value="1"/>
</dbReference>
<dbReference type="PIRSF" id="PIRSF037707">
    <property type="entry name" value="MAS20_rcpt"/>
    <property type="match status" value="1"/>
</dbReference>
<dbReference type="InterPro" id="IPR002056">
    <property type="entry name" value="MAS20"/>
</dbReference>
<dbReference type="Gene3D" id="1.20.960.10">
    <property type="entry name" value="Mitochondrial outer membrane translocase complex, subunit Tom20 domain"/>
    <property type="match status" value="1"/>
</dbReference>
<reference evidence="11 12" key="1">
    <citation type="submission" date="2016-01" db="EMBL/GenBank/DDBJ databases">
        <title>Genome sequence of the yeast Holleya sinecauda.</title>
        <authorList>
            <person name="Dietrich F.S."/>
        </authorList>
    </citation>
    <scope>NUCLEOTIDE SEQUENCE [LARGE SCALE GENOMIC DNA]</scope>
    <source>
        <strain evidence="11 12">ATCC 58844</strain>
    </source>
</reference>
<evidence type="ECO:0000256" key="9">
    <source>
        <dbReference type="ARBA" id="ARBA00023136"/>
    </source>
</evidence>
<dbReference type="Pfam" id="PF02064">
    <property type="entry name" value="MAS20"/>
    <property type="match status" value="1"/>
</dbReference>
<dbReference type="GO" id="GO:0008320">
    <property type="term" value="F:protein transmembrane transporter activity"/>
    <property type="evidence" value="ECO:0007669"/>
    <property type="project" value="TreeGrafter"/>
</dbReference>
<evidence type="ECO:0000256" key="8">
    <source>
        <dbReference type="ARBA" id="ARBA00023128"/>
    </source>
</evidence>
<evidence type="ECO:0000256" key="10">
    <source>
        <dbReference type="SAM" id="Phobius"/>
    </source>
</evidence>
<dbReference type="GO" id="GO:0030150">
    <property type="term" value="P:protein import into mitochondrial matrix"/>
    <property type="evidence" value="ECO:0007669"/>
    <property type="project" value="TreeGrafter"/>
</dbReference>
<dbReference type="InterPro" id="IPR023392">
    <property type="entry name" value="Tom20_dom_sf"/>
</dbReference>
<accession>A0A120K0Y3</accession>
<evidence type="ECO:0000256" key="5">
    <source>
        <dbReference type="ARBA" id="ARBA00022787"/>
    </source>
</evidence>
<dbReference type="GO" id="GO:0016031">
    <property type="term" value="P:tRNA import into mitochondrion"/>
    <property type="evidence" value="ECO:0007669"/>
    <property type="project" value="TreeGrafter"/>
</dbReference>
<dbReference type="EMBL" id="CP014242">
    <property type="protein sequence ID" value="AMD18812.1"/>
    <property type="molecule type" value="Genomic_DNA"/>
</dbReference>
<evidence type="ECO:0000256" key="4">
    <source>
        <dbReference type="ARBA" id="ARBA00022692"/>
    </source>
</evidence>
<dbReference type="STRING" id="45286.A0A120K0Y3"/>
<gene>
    <name evidence="11" type="ORF">AW171_hschr2333</name>
</gene>
<dbReference type="SUPFAM" id="SSF47157">
    <property type="entry name" value="Mitochondrial import receptor subunit Tom20"/>
    <property type="match status" value="1"/>
</dbReference>
<keyword evidence="7 10" id="KW-1133">Transmembrane helix</keyword>
<comment type="subcellular location">
    <subcellularLocation>
        <location evidence="1">Mitochondrion outer membrane</location>
        <topology evidence="1">Single-pass membrane protein</topology>
    </subcellularLocation>
</comment>
<dbReference type="AlphaFoldDB" id="A0A120K0Y3"/>
<evidence type="ECO:0000256" key="2">
    <source>
        <dbReference type="ARBA" id="ARBA00005792"/>
    </source>
</evidence>
<dbReference type="PRINTS" id="PR00351">
    <property type="entry name" value="OM20RECEPTOR"/>
</dbReference>
<comment type="similarity">
    <text evidence="2">Belongs to the Tom20 family.</text>
</comment>
<keyword evidence="3" id="KW-0813">Transport</keyword>
<dbReference type="Proteomes" id="UP000243052">
    <property type="component" value="Chromosome ii"/>
</dbReference>
<proteinExistence type="inferred from homology"/>
<evidence type="ECO:0000256" key="7">
    <source>
        <dbReference type="ARBA" id="ARBA00022989"/>
    </source>
</evidence>
<keyword evidence="4 10" id="KW-0812">Transmembrane</keyword>
<dbReference type="GO" id="GO:0006886">
    <property type="term" value="P:intracellular protein transport"/>
    <property type="evidence" value="ECO:0007669"/>
    <property type="project" value="InterPro"/>
</dbReference>
<protein>
    <submittedName>
        <fullName evidence="11">HBL090Cp</fullName>
    </submittedName>
</protein>
<evidence type="ECO:0000256" key="1">
    <source>
        <dbReference type="ARBA" id="ARBA00004572"/>
    </source>
</evidence>
<dbReference type="GO" id="GO:0005742">
    <property type="term" value="C:mitochondrial outer membrane translocase complex"/>
    <property type="evidence" value="ECO:0007669"/>
    <property type="project" value="InterPro"/>
</dbReference>
<keyword evidence="6" id="KW-0653">Protein transport</keyword>
<organism evidence="11 12">
    <name type="scientific">Eremothecium sinecaudum</name>
    <dbReference type="NCBI Taxonomy" id="45286"/>
    <lineage>
        <taxon>Eukaryota</taxon>
        <taxon>Fungi</taxon>
        <taxon>Dikarya</taxon>
        <taxon>Ascomycota</taxon>
        <taxon>Saccharomycotina</taxon>
        <taxon>Saccharomycetes</taxon>
        <taxon>Saccharomycetales</taxon>
        <taxon>Saccharomycetaceae</taxon>
        <taxon>Eremothecium</taxon>
    </lineage>
</organism>